<keyword evidence="2" id="KW-1185">Reference proteome</keyword>
<protein>
    <submittedName>
        <fullName evidence="1">Uncharacterized protein</fullName>
    </submittedName>
</protein>
<gene>
    <name evidence="1" type="ORF">H2198_003531</name>
</gene>
<comment type="caution">
    <text evidence="1">The sequence shown here is derived from an EMBL/GenBank/DDBJ whole genome shotgun (WGS) entry which is preliminary data.</text>
</comment>
<organism evidence="1 2">
    <name type="scientific">Neophaeococcomyces mojaviensis</name>
    <dbReference type="NCBI Taxonomy" id="3383035"/>
    <lineage>
        <taxon>Eukaryota</taxon>
        <taxon>Fungi</taxon>
        <taxon>Dikarya</taxon>
        <taxon>Ascomycota</taxon>
        <taxon>Pezizomycotina</taxon>
        <taxon>Eurotiomycetes</taxon>
        <taxon>Chaetothyriomycetidae</taxon>
        <taxon>Chaetothyriales</taxon>
        <taxon>Chaetothyriales incertae sedis</taxon>
        <taxon>Neophaeococcomyces</taxon>
    </lineage>
</organism>
<proteinExistence type="predicted"/>
<dbReference type="Proteomes" id="UP001172386">
    <property type="component" value="Unassembled WGS sequence"/>
</dbReference>
<name>A0ACC3ABE2_9EURO</name>
<evidence type="ECO:0000313" key="2">
    <source>
        <dbReference type="Proteomes" id="UP001172386"/>
    </source>
</evidence>
<sequence length="697" mass="76872">MFRIPGSTQDRCSHCQRPTTLNVPFVEPNGNKDLIHTFSKPSRASGGSELSLQQALMTIPYDAAPSNFAPTAVARLDTRKHSASSLKNSLLSPFRKNGTRRGQTRTNQAVILPSRPPRPPQEQCPPEPTVITTPPNLAVPRPLLSSAQYPPRSSSFGALLRPRLEIVPEHFSTSPEACATYLSHDQNRLDHYNTAYCALTGDGSETQPAIVQSEIFGLGVQTPKKQTRSGTPNTPIERPKSLGLWYDNGCGYGCSGSFSTLPATASKAALKPSPLKPHKGNLPIVAPPIPSKSSLRPISALLGTHTEPSRTISCKEDVRPVLSPTRQSSYTTMSVYSDESDSSTPRQPDTPPSSPAVMPQRNDSRKDNARVQAEKFRNDLGIIDDIYDLYVDTVKRQKHEAEIPEILEGGISFPLSASPSSAKMSRTQRRVARERARKQAVGQGSEEMISPAKAQARAKTAQTLESQTPNSRANDVDFTRWLELMAKQDLCQDKFGIDVLNSSGQHQITPVMANNEICVAGQRLSEIPEESEQPLLLTRRKNSGQEGTWSYQTERDEEEPEVLVPVANKELSSLRDTNSSISLTQLREHLQALMDDDQSIPQPVTQELSLAQQPLFFSTDGLKQSPHLSNSPKASSSPQQSTEYGPMDLQRIEIEWKGKRYPVLIGEHGKLWEAPCRDPNCVDHGRRWEALMGNIFE</sequence>
<accession>A0ACC3ABE2</accession>
<reference evidence="1" key="1">
    <citation type="submission" date="2022-10" db="EMBL/GenBank/DDBJ databases">
        <title>Culturing micro-colonial fungi from biological soil crusts in the Mojave desert and describing Neophaeococcomyces mojavensis, and introducing the new genera and species Taxawa tesnikishii.</title>
        <authorList>
            <person name="Kurbessoian T."/>
            <person name="Stajich J.E."/>
        </authorList>
    </citation>
    <scope>NUCLEOTIDE SEQUENCE</scope>
    <source>
        <strain evidence="1">JES_112</strain>
    </source>
</reference>
<evidence type="ECO:0000313" key="1">
    <source>
        <dbReference type="EMBL" id="KAJ9658653.1"/>
    </source>
</evidence>
<dbReference type="EMBL" id="JAPDRQ010000048">
    <property type="protein sequence ID" value="KAJ9658653.1"/>
    <property type="molecule type" value="Genomic_DNA"/>
</dbReference>